<dbReference type="STRING" id="1246581.A0A2H9TGK0"/>
<name>A0A2H9TGK0_9FUNG</name>
<dbReference type="CDD" id="cd18787">
    <property type="entry name" value="SF2_C_DEAD"/>
    <property type="match status" value="1"/>
</dbReference>
<organism evidence="14 15">
    <name type="scientific">Paramicrosporidium saccamoebae</name>
    <dbReference type="NCBI Taxonomy" id="1246581"/>
    <lineage>
        <taxon>Eukaryota</taxon>
        <taxon>Fungi</taxon>
        <taxon>Fungi incertae sedis</taxon>
        <taxon>Cryptomycota</taxon>
        <taxon>Cryptomycota incertae sedis</taxon>
        <taxon>Paramicrosporidium</taxon>
    </lineage>
</organism>
<dbReference type="EMBL" id="MTSL01000205">
    <property type="protein sequence ID" value="PJF16861.1"/>
    <property type="molecule type" value="Genomic_DNA"/>
</dbReference>
<dbReference type="GO" id="GO:0005829">
    <property type="term" value="C:cytosol"/>
    <property type="evidence" value="ECO:0007669"/>
    <property type="project" value="TreeGrafter"/>
</dbReference>
<dbReference type="Pfam" id="PF00270">
    <property type="entry name" value="DEAD"/>
    <property type="match status" value="1"/>
</dbReference>
<feature type="domain" description="Helicase C-terminal" evidence="12">
    <location>
        <begin position="329"/>
        <end position="495"/>
    </location>
</feature>
<accession>A0A2H9TGK0</accession>
<dbReference type="GO" id="GO:0005524">
    <property type="term" value="F:ATP binding"/>
    <property type="evidence" value="ECO:0007669"/>
    <property type="project" value="UniProtKB-KW"/>
</dbReference>
<keyword evidence="15" id="KW-1185">Reference proteome</keyword>
<dbReference type="InterPro" id="IPR000629">
    <property type="entry name" value="RNA-helicase_DEAD-box_CS"/>
</dbReference>
<keyword evidence="3 9" id="KW-0378">Hydrolase</keyword>
<dbReference type="InterPro" id="IPR014001">
    <property type="entry name" value="Helicase_ATP-bd"/>
</dbReference>
<evidence type="ECO:0000256" key="8">
    <source>
        <dbReference type="PROSITE-ProRule" id="PRU00552"/>
    </source>
</evidence>
<dbReference type="PROSITE" id="PS51195">
    <property type="entry name" value="Q_MOTIF"/>
    <property type="match status" value="1"/>
</dbReference>
<dbReference type="InterPro" id="IPR011545">
    <property type="entry name" value="DEAD/DEAH_box_helicase_dom"/>
</dbReference>
<evidence type="ECO:0000256" key="6">
    <source>
        <dbReference type="ARBA" id="ARBA00022884"/>
    </source>
</evidence>
<dbReference type="InterPro" id="IPR027417">
    <property type="entry name" value="P-loop_NTPase"/>
</dbReference>
<dbReference type="SMART" id="SM00490">
    <property type="entry name" value="HELICc"/>
    <property type="match status" value="1"/>
</dbReference>
<gene>
    <name evidence="14" type="ORF">PSACC_03334</name>
</gene>
<evidence type="ECO:0000256" key="3">
    <source>
        <dbReference type="ARBA" id="ARBA00022801"/>
    </source>
</evidence>
<dbReference type="GO" id="GO:0003723">
    <property type="term" value="F:RNA binding"/>
    <property type="evidence" value="ECO:0007669"/>
    <property type="project" value="UniProtKB-KW"/>
</dbReference>
<evidence type="ECO:0000256" key="10">
    <source>
        <dbReference type="SAM" id="MobiDB-lite"/>
    </source>
</evidence>
<feature type="compositionally biased region" description="Basic and acidic residues" evidence="10">
    <location>
        <begin position="553"/>
        <end position="583"/>
    </location>
</feature>
<evidence type="ECO:0000259" key="13">
    <source>
        <dbReference type="PROSITE" id="PS51195"/>
    </source>
</evidence>
<proteinExistence type="inferred from homology"/>
<evidence type="ECO:0000259" key="12">
    <source>
        <dbReference type="PROSITE" id="PS51194"/>
    </source>
</evidence>
<dbReference type="Gene3D" id="3.40.50.300">
    <property type="entry name" value="P-loop containing nucleotide triphosphate hydrolases"/>
    <property type="match status" value="2"/>
</dbReference>
<evidence type="ECO:0000256" key="5">
    <source>
        <dbReference type="ARBA" id="ARBA00022840"/>
    </source>
</evidence>
<evidence type="ECO:0000256" key="4">
    <source>
        <dbReference type="ARBA" id="ARBA00022806"/>
    </source>
</evidence>
<evidence type="ECO:0000259" key="11">
    <source>
        <dbReference type="PROSITE" id="PS51192"/>
    </source>
</evidence>
<sequence>MGLKENDQSPSHKENDIDEHEFDDSFCFAPDDTPVSVLVPTNDNAGNKFDALEEKLAEIRTAQGLALSEDSCDEESSEGDVSGVEETLDFEGEGKAEYFDSGEGLGVEENISTFSELNLSRSLLKGLASLRFDRPTPIQKVAIPVALMGKDICGGAVTGSGKTAAFLIPIIERLIHRPKNVPAATRVLVILPTRELAVQCHEVAVKMAQFTDVRCCLAAGGLPMRAQDADLRCRPEIVVATPGRLIDHLRNSASFTLESVEILVLDEADRMLEDGFKDELDEIIKHTPKQRQTILFSATMTENVDELIRLSLRRPVRLFVDSNTAIARKLLQEFVRIREERETDRVPILLALCHRTCTERCIIFFPTKELAHRYRLILGLAGLKCAELHGGLTQAERLDSLERFKLGKVDFLTATDVAARGLDIQGVKFVLNYSMPANYKLYLHRVGRTARAGLEGCSITLVGEGADRKLLKMVIKNSTVPVKHRLIPPSVIEQHSVSSQNMQSALNGLLAEEREQKLLDRTEKELTRAENIMHHKKEIHSRPKKTWFQTSRQRMDSKKRDIQSLGDDRQRTGKNESVKKRRN</sequence>
<dbReference type="OrthoDB" id="10259843at2759"/>
<comment type="similarity">
    <text evidence="9">Belongs to the DEAD box helicase family.</text>
</comment>
<evidence type="ECO:0000256" key="7">
    <source>
        <dbReference type="ARBA" id="ARBA00047984"/>
    </source>
</evidence>
<evidence type="ECO:0000313" key="14">
    <source>
        <dbReference type="EMBL" id="PJF16861.1"/>
    </source>
</evidence>
<keyword evidence="5 9" id="KW-0067">ATP-binding</keyword>
<dbReference type="SMART" id="SM00487">
    <property type="entry name" value="DEXDc"/>
    <property type="match status" value="1"/>
</dbReference>
<dbReference type="PANTHER" id="PTHR47959:SF1">
    <property type="entry name" value="ATP-DEPENDENT RNA HELICASE DBPA"/>
    <property type="match status" value="1"/>
</dbReference>
<dbReference type="GO" id="GO:0006364">
    <property type="term" value="P:rRNA processing"/>
    <property type="evidence" value="ECO:0007669"/>
    <property type="project" value="EnsemblFungi"/>
</dbReference>
<evidence type="ECO:0000256" key="2">
    <source>
        <dbReference type="ARBA" id="ARBA00022741"/>
    </source>
</evidence>
<evidence type="ECO:0000313" key="15">
    <source>
        <dbReference type="Proteomes" id="UP000240830"/>
    </source>
</evidence>
<evidence type="ECO:0000256" key="9">
    <source>
        <dbReference type="RuleBase" id="RU000492"/>
    </source>
</evidence>
<dbReference type="AlphaFoldDB" id="A0A2H9TGK0"/>
<dbReference type="InterPro" id="IPR050079">
    <property type="entry name" value="DEAD_box_RNA_helicase"/>
</dbReference>
<evidence type="ECO:0000256" key="1">
    <source>
        <dbReference type="ARBA" id="ARBA00012552"/>
    </source>
</evidence>
<dbReference type="InterPro" id="IPR014014">
    <property type="entry name" value="RNA_helicase_DEAD_Q_motif"/>
</dbReference>
<dbReference type="Proteomes" id="UP000240830">
    <property type="component" value="Unassembled WGS sequence"/>
</dbReference>
<dbReference type="PROSITE" id="PS51194">
    <property type="entry name" value="HELICASE_CTER"/>
    <property type="match status" value="1"/>
</dbReference>
<feature type="compositionally biased region" description="Basic and acidic residues" evidence="10">
    <location>
        <begin position="1"/>
        <end position="15"/>
    </location>
</feature>
<feature type="region of interest" description="Disordered" evidence="10">
    <location>
        <begin position="1"/>
        <end position="26"/>
    </location>
</feature>
<dbReference type="GO" id="GO:0030687">
    <property type="term" value="C:preribosome, large subunit precursor"/>
    <property type="evidence" value="ECO:0007669"/>
    <property type="project" value="EnsemblFungi"/>
</dbReference>
<keyword evidence="2 9" id="KW-0547">Nucleotide-binding</keyword>
<dbReference type="PROSITE" id="PS51192">
    <property type="entry name" value="HELICASE_ATP_BIND_1"/>
    <property type="match status" value="1"/>
</dbReference>
<dbReference type="EC" id="3.6.4.13" evidence="1"/>
<comment type="catalytic activity">
    <reaction evidence="7">
        <text>ATP + H2O = ADP + phosphate + H(+)</text>
        <dbReference type="Rhea" id="RHEA:13065"/>
        <dbReference type="ChEBI" id="CHEBI:15377"/>
        <dbReference type="ChEBI" id="CHEBI:15378"/>
        <dbReference type="ChEBI" id="CHEBI:30616"/>
        <dbReference type="ChEBI" id="CHEBI:43474"/>
        <dbReference type="ChEBI" id="CHEBI:456216"/>
        <dbReference type="EC" id="3.6.4.13"/>
    </reaction>
</comment>
<keyword evidence="6" id="KW-0694">RNA-binding</keyword>
<comment type="caution">
    <text evidence="14">The sequence shown here is derived from an EMBL/GenBank/DDBJ whole genome shotgun (WGS) entry which is preliminary data.</text>
</comment>
<dbReference type="InterPro" id="IPR001650">
    <property type="entry name" value="Helicase_C-like"/>
</dbReference>
<reference evidence="14 15" key="1">
    <citation type="submission" date="2016-10" db="EMBL/GenBank/DDBJ databases">
        <title>The genome of Paramicrosporidium saccamoebae is the missing link in understanding Cryptomycota and Microsporidia evolution.</title>
        <authorList>
            <person name="Quandt C.A."/>
            <person name="Beaudet D."/>
            <person name="Corsaro D."/>
            <person name="Michel R."/>
            <person name="Corradi N."/>
            <person name="James T."/>
        </authorList>
    </citation>
    <scope>NUCLEOTIDE SEQUENCE [LARGE SCALE GENOMIC DNA]</scope>
    <source>
        <strain evidence="14 15">KSL3</strain>
    </source>
</reference>
<dbReference type="CDD" id="cd17947">
    <property type="entry name" value="DEADc_DDX27"/>
    <property type="match status" value="1"/>
</dbReference>
<protein>
    <recommendedName>
        <fullName evidence="1">RNA helicase</fullName>
        <ecNumber evidence="1">3.6.4.13</ecNumber>
    </recommendedName>
</protein>
<dbReference type="GO" id="GO:0000027">
    <property type="term" value="P:ribosomal large subunit assembly"/>
    <property type="evidence" value="ECO:0007669"/>
    <property type="project" value="EnsemblFungi"/>
</dbReference>
<dbReference type="PROSITE" id="PS00039">
    <property type="entry name" value="DEAD_ATP_HELICASE"/>
    <property type="match status" value="1"/>
</dbReference>
<dbReference type="SUPFAM" id="SSF52540">
    <property type="entry name" value="P-loop containing nucleoside triphosphate hydrolases"/>
    <property type="match status" value="2"/>
</dbReference>
<feature type="region of interest" description="Disordered" evidence="10">
    <location>
        <begin position="528"/>
        <end position="583"/>
    </location>
</feature>
<dbReference type="Pfam" id="PF00271">
    <property type="entry name" value="Helicase_C"/>
    <property type="match status" value="1"/>
</dbReference>
<dbReference type="GO" id="GO:0016787">
    <property type="term" value="F:hydrolase activity"/>
    <property type="evidence" value="ECO:0007669"/>
    <property type="project" value="UniProtKB-KW"/>
</dbReference>
<feature type="domain" description="Helicase ATP-binding" evidence="11">
    <location>
        <begin position="143"/>
        <end position="318"/>
    </location>
</feature>
<feature type="domain" description="DEAD-box RNA helicase Q" evidence="13">
    <location>
        <begin position="112"/>
        <end position="140"/>
    </location>
</feature>
<dbReference type="PANTHER" id="PTHR47959">
    <property type="entry name" value="ATP-DEPENDENT RNA HELICASE RHLE-RELATED"/>
    <property type="match status" value="1"/>
</dbReference>
<feature type="short sequence motif" description="Q motif" evidence="8">
    <location>
        <begin position="112"/>
        <end position="140"/>
    </location>
</feature>
<dbReference type="GO" id="GO:0003724">
    <property type="term" value="F:RNA helicase activity"/>
    <property type="evidence" value="ECO:0007669"/>
    <property type="project" value="UniProtKB-EC"/>
</dbReference>
<feature type="compositionally biased region" description="Basic residues" evidence="10">
    <location>
        <begin position="534"/>
        <end position="545"/>
    </location>
</feature>
<keyword evidence="4 9" id="KW-0347">Helicase</keyword>